<dbReference type="SFLD" id="SFLDG01163">
    <property type="entry name" value="II"/>
    <property type="match status" value="1"/>
</dbReference>
<dbReference type="InterPro" id="IPR033964">
    <property type="entry name" value="ABBA"/>
</dbReference>
<keyword evidence="3" id="KW-0808">Transferase</keyword>
<dbReference type="Proteomes" id="UP000266677">
    <property type="component" value="Unassembled WGS sequence"/>
</dbReference>
<dbReference type="SUPFAM" id="SSF143492">
    <property type="entry name" value="Prenyltransferase-like"/>
    <property type="match status" value="1"/>
</dbReference>
<dbReference type="EMBL" id="QZFU01000028">
    <property type="protein sequence ID" value="RJO72530.1"/>
    <property type="molecule type" value="Genomic_DNA"/>
</dbReference>
<organism evidence="4 5">
    <name type="scientific">Nocardia panacis</name>
    <dbReference type="NCBI Taxonomy" id="2340916"/>
    <lineage>
        <taxon>Bacteria</taxon>
        <taxon>Bacillati</taxon>
        <taxon>Actinomycetota</taxon>
        <taxon>Actinomycetes</taxon>
        <taxon>Mycobacteriales</taxon>
        <taxon>Nocardiaceae</taxon>
        <taxon>Nocardia</taxon>
    </lineage>
</organism>
<protein>
    <recommendedName>
        <fullName evidence="6">Prenyltransferase</fullName>
    </recommendedName>
</protein>
<proteinExistence type="inferred from homology"/>
<keyword evidence="5" id="KW-1185">Reference proteome</keyword>
<dbReference type="Pfam" id="PF11468">
    <property type="entry name" value="PTase_Orf2"/>
    <property type="match status" value="1"/>
</dbReference>
<dbReference type="InterPro" id="IPR036239">
    <property type="entry name" value="PrenylTrfase-like_sf"/>
</dbReference>
<evidence type="ECO:0000256" key="3">
    <source>
        <dbReference type="ARBA" id="ARBA00022679"/>
    </source>
</evidence>
<evidence type="ECO:0008006" key="6">
    <source>
        <dbReference type="Google" id="ProtNLM"/>
    </source>
</evidence>
<name>A0A3A4K5V2_9NOCA</name>
<keyword evidence="2" id="KW-0637">Prenyltransferase</keyword>
<gene>
    <name evidence="4" type="ORF">D5S18_22415</name>
</gene>
<dbReference type="GO" id="GO:0004659">
    <property type="term" value="F:prenyltransferase activity"/>
    <property type="evidence" value="ECO:0007669"/>
    <property type="project" value="UniProtKB-KW"/>
</dbReference>
<dbReference type="OrthoDB" id="4515750at2"/>
<sequence>MAKAVTLDRLRADLRTYARLAGTRYDPAVTEPVLTALEHAWTTAAVGVRTTTHPAAQREVNVRVMYPGALGALVESLGAAGLLPRRSDPRIMPLLDALCESLPAAVGVDLAIGSGIQKVWAVLPEIAEVGRVLELPGLPAAVRTHAAHLSRWGGRIGIVAVDFPARTLNLYSQVLDPALTGADIGAILAELGFGPASAAELAVLDGRAFNLYRTFSWDSPRPERVSFPVRCRPETFPTHLHPLLTKIVAEAPFADPDARRGFVFYAAYGPNGLHYYKIQAEYCPGLLAPTFPGGVAPAVR</sequence>
<evidence type="ECO:0000313" key="4">
    <source>
        <dbReference type="EMBL" id="RJO72530.1"/>
    </source>
</evidence>
<dbReference type="AlphaFoldDB" id="A0A3A4K5V2"/>
<comment type="caution">
    <text evidence="4">The sequence shown here is derived from an EMBL/GenBank/DDBJ whole genome shotgun (WGS) entry which is preliminary data.</text>
</comment>
<dbReference type="RefSeq" id="WP_120043056.1">
    <property type="nucleotide sequence ID" value="NZ_QZFU01000028.1"/>
</dbReference>
<accession>A0A3A4K5V2</accession>
<evidence type="ECO:0000313" key="5">
    <source>
        <dbReference type="Proteomes" id="UP000266677"/>
    </source>
</evidence>
<evidence type="ECO:0000256" key="2">
    <source>
        <dbReference type="ARBA" id="ARBA00022602"/>
    </source>
</evidence>
<comment type="similarity">
    <text evidence="1">Belongs to the aromatic prenyltransferase family.</text>
</comment>
<evidence type="ECO:0000256" key="1">
    <source>
        <dbReference type="ARBA" id="ARBA00005368"/>
    </source>
</evidence>
<dbReference type="SFLD" id="SFLDS00036">
    <property type="entry name" value="Aromatic_Prenyltransferase"/>
    <property type="match status" value="1"/>
</dbReference>
<dbReference type="InterPro" id="IPR020965">
    <property type="entry name" value="Prenyltransferase_CloQ"/>
</dbReference>
<reference evidence="4 5" key="1">
    <citation type="submission" date="2018-09" db="EMBL/GenBank/DDBJ databases">
        <title>YIM PH21274 draft genome.</title>
        <authorList>
            <person name="Miao C."/>
        </authorList>
    </citation>
    <scope>NUCLEOTIDE SEQUENCE [LARGE SCALE GENOMIC DNA]</scope>
    <source>
        <strain evidence="4 5">YIM PH 21724</strain>
    </source>
</reference>